<dbReference type="GO" id="GO:0005524">
    <property type="term" value="F:ATP binding"/>
    <property type="evidence" value="ECO:0007669"/>
    <property type="project" value="UniProtKB-UniRule"/>
</dbReference>
<dbReference type="Proteomes" id="UP000326912">
    <property type="component" value="Unassembled WGS sequence"/>
</dbReference>
<evidence type="ECO:0000256" key="7">
    <source>
        <dbReference type="SAM" id="MobiDB-lite"/>
    </source>
</evidence>
<keyword evidence="3" id="KW-0418">Kinase</keyword>
<feature type="repeat" description="TPR" evidence="5">
    <location>
        <begin position="521"/>
        <end position="554"/>
    </location>
</feature>
<dbReference type="PROSITE" id="PS50011">
    <property type="entry name" value="PROTEIN_KINASE_DOM"/>
    <property type="match status" value="1"/>
</dbReference>
<organism evidence="9 10">
    <name type="scientific">Dictyobacter vulcani</name>
    <dbReference type="NCBI Taxonomy" id="2607529"/>
    <lineage>
        <taxon>Bacteria</taxon>
        <taxon>Bacillati</taxon>
        <taxon>Chloroflexota</taxon>
        <taxon>Ktedonobacteria</taxon>
        <taxon>Ktedonobacterales</taxon>
        <taxon>Dictyobacteraceae</taxon>
        <taxon>Dictyobacter</taxon>
    </lineage>
</organism>
<keyword evidence="4 6" id="KW-0067">ATP-binding</keyword>
<feature type="repeat" description="TPR" evidence="5">
    <location>
        <begin position="555"/>
        <end position="588"/>
    </location>
</feature>
<sequence length="701" mass="77632">MALPIGTVLDGKFKIVQILGEGGMGTVYKVEQIGTPPGTPPYYYAVKELLISPNTSEEDRKAAIDRFNKEIALLRGLKHPRIAALMLPFQERGNYYFVMEFVPGRSLENILETTRGPLPEQQVVKWMIQVCEALTYIHTRNPPIILRDLKPGNIMVSQDDEVQLIDFGIARRFDPNKRTNTENLGTISYASPEHLGSITMPGQRRSAQNPGKLVQTDARSDIYSLGATMYHLLTNYEPDPIQTPPQGSVLAKNPRLRTVQLGNKTIAPVEQVIIKAMQQDPAQRFQSAEAMRVALMQCLPQVAAPSTVQIPALSPNSTIIVPTGIGTIASTGAAGIICPKCGFQNRPGAKFCKRDGQPLVQGATIAPPQIRAQPVRVGGIQARPVQQPIKARPVQQPLQARPTQSQSIKARPVQSNGSMPAQPVQAIRARPVSTPAATDPMVAYRAGLQALANRNYVEAIRQFKLSQSQGASTYDSLYNVGRAYRQYGQSVRETDKKLFTENMKHAAEYFEEALRVKPDAMDARFQLGMCYRDLALHPLAMAAFKKAQAAAPDDPAVYYQLGLVSSEQGLTSEAVVYFKRGLEINADHALILVALGRIYIDMKNQLPTAITMLRQATQIDPALWEAWYELGRAHMKEKEWNYALSALRRALQVNRRSAAIYSAMAVCFINLKKKSDARQMVNEALQRDPKNAEAIRVQKQL</sequence>
<evidence type="ECO:0000256" key="6">
    <source>
        <dbReference type="PROSITE-ProRule" id="PRU10141"/>
    </source>
</evidence>
<keyword evidence="1" id="KW-0808">Transferase</keyword>
<protein>
    <recommendedName>
        <fullName evidence="8">Protein kinase domain-containing protein</fullName>
    </recommendedName>
</protein>
<keyword evidence="2 6" id="KW-0547">Nucleotide-binding</keyword>
<dbReference type="InterPro" id="IPR011009">
    <property type="entry name" value="Kinase-like_dom_sf"/>
</dbReference>
<dbReference type="AlphaFoldDB" id="A0A5J4KPS5"/>
<dbReference type="SMART" id="SM00220">
    <property type="entry name" value="S_TKc"/>
    <property type="match status" value="1"/>
</dbReference>
<proteinExistence type="predicted"/>
<dbReference type="SMART" id="SM00028">
    <property type="entry name" value="TPR"/>
    <property type="match status" value="6"/>
</dbReference>
<dbReference type="InterPro" id="IPR011990">
    <property type="entry name" value="TPR-like_helical_dom_sf"/>
</dbReference>
<evidence type="ECO:0000313" key="9">
    <source>
        <dbReference type="EMBL" id="GER88119.1"/>
    </source>
</evidence>
<feature type="binding site" evidence="6">
    <location>
        <position position="47"/>
    </location>
    <ligand>
        <name>ATP</name>
        <dbReference type="ChEBI" id="CHEBI:30616"/>
    </ligand>
</feature>
<dbReference type="GO" id="GO:0004674">
    <property type="term" value="F:protein serine/threonine kinase activity"/>
    <property type="evidence" value="ECO:0007669"/>
    <property type="project" value="TreeGrafter"/>
</dbReference>
<feature type="compositionally biased region" description="Polar residues" evidence="7">
    <location>
        <begin position="396"/>
        <end position="419"/>
    </location>
</feature>
<dbReference type="Pfam" id="PF14559">
    <property type="entry name" value="TPR_19"/>
    <property type="match status" value="1"/>
</dbReference>
<evidence type="ECO:0000259" key="8">
    <source>
        <dbReference type="PROSITE" id="PS50011"/>
    </source>
</evidence>
<dbReference type="PROSITE" id="PS50005">
    <property type="entry name" value="TPR"/>
    <property type="match status" value="4"/>
</dbReference>
<accession>A0A5J4KPS5</accession>
<dbReference type="SUPFAM" id="SSF48452">
    <property type="entry name" value="TPR-like"/>
    <property type="match status" value="1"/>
</dbReference>
<dbReference type="PROSITE" id="PS00107">
    <property type="entry name" value="PROTEIN_KINASE_ATP"/>
    <property type="match status" value="1"/>
</dbReference>
<evidence type="ECO:0000256" key="1">
    <source>
        <dbReference type="ARBA" id="ARBA00022679"/>
    </source>
</evidence>
<feature type="domain" description="Protein kinase" evidence="8">
    <location>
        <begin position="13"/>
        <end position="296"/>
    </location>
</feature>
<dbReference type="Pfam" id="PF13432">
    <property type="entry name" value="TPR_16"/>
    <property type="match status" value="1"/>
</dbReference>
<feature type="region of interest" description="Disordered" evidence="7">
    <location>
        <begin position="391"/>
        <end position="419"/>
    </location>
</feature>
<evidence type="ECO:0000256" key="3">
    <source>
        <dbReference type="ARBA" id="ARBA00022777"/>
    </source>
</evidence>
<dbReference type="SUPFAM" id="SSF56112">
    <property type="entry name" value="Protein kinase-like (PK-like)"/>
    <property type="match status" value="1"/>
</dbReference>
<dbReference type="Gene3D" id="1.10.510.10">
    <property type="entry name" value="Transferase(Phosphotransferase) domain 1"/>
    <property type="match status" value="1"/>
</dbReference>
<dbReference type="PANTHER" id="PTHR43289">
    <property type="entry name" value="MITOGEN-ACTIVATED PROTEIN KINASE KINASE KINASE 20-RELATED"/>
    <property type="match status" value="1"/>
</dbReference>
<dbReference type="CDD" id="cd14014">
    <property type="entry name" value="STKc_PknB_like"/>
    <property type="match status" value="1"/>
</dbReference>
<dbReference type="Pfam" id="PF13181">
    <property type="entry name" value="TPR_8"/>
    <property type="match status" value="1"/>
</dbReference>
<dbReference type="InterPro" id="IPR017441">
    <property type="entry name" value="Protein_kinase_ATP_BS"/>
</dbReference>
<dbReference type="Gene3D" id="1.25.40.10">
    <property type="entry name" value="Tetratricopeptide repeat domain"/>
    <property type="match status" value="1"/>
</dbReference>
<comment type="caution">
    <text evidence="9">The sequence shown here is derived from an EMBL/GenBank/DDBJ whole genome shotgun (WGS) entry which is preliminary data.</text>
</comment>
<dbReference type="InterPro" id="IPR000719">
    <property type="entry name" value="Prot_kinase_dom"/>
</dbReference>
<dbReference type="RefSeq" id="WP_151756052.1">
    <property type="nucleotide sequence ID" value="NZ_BKZW01000001.1"/>
</dbReference>
<name>A0A5J4KPS5_9CHLR</name>
<feature type="repeat" description="TPR" evidence="5">
    <location>
        <begin position="658"/>
        <end position="691"/>
    </location>
</feature>
<reference evidence="9 10" key="1">
    <citation type="submission" date="2019-10" db="EMBL/GenBank/DDBJ databases">
        <title>Dictyobacter vulcani sp. nov., within the class Ktedonobacteria, isolated from soil of volcanic Mt. Zao.</title>
        <authorList>
            <person name="Zheng Y."/>
            <person name="Wang C.M."/>
            <person name="Sakai Y."/>
            <person name="Abe K."/>
            <person name="Yokota A."/>
            <person name="Yabe S."/>
        </authorList>
    </citation>
    <scope>NUCLEOTIDE SEQUENCE [LARGE SCALE GENOMIC DNA]</scope>
    <source>
        <strain evidence="9 10">W12</strain>
    </source>
</reference>
<dbReference type="InterPro" id="IPR019734">
    <property type="entry name" value="TPR_rpt"/>
</dbReference>
<keyword evidence="10" id="KW-1185">Reference proteome</keyword>
<evidence type="ECO:0000256" key="5">
    <source>
        <dbReference type="PROSITE-ProRule" id="PRU00339"/>
    </source>
</evidence>
<evidence type="ECO:0000256" key="4">
    <source>
        <dbReference type="ARBA" id="ARBA00022840"/>
    </source>
</evidence>
<keyword evidence="5" id="KW-0802">TPR repeat</keyword>
<evidence type="ECO:0000256" key="2">
    <source>
        <dbReference type="ARBA" id="ARBA00022741"/>
    </source>
</evidence>
<gene>
    <name evidence="9" type="ORF">KDW_22810</name>
</gene>
<dbReference type="PANTHER" id="PTHR43289:SF34">
    <property type="entry name" value="SERINE_THREONINE-PROTEIN KINASE YBDM-RELATED"/>
    <property type="match status" value="1"/>
</dbReference>
<feature type="repeat" description="TPR" evidence="5">
    <location>
        <begin position="624"/>
        <end position="657"/>
    </location>
</feature>
<dbReference type="EMBL" id="BKZW01000001">
    <property type="protein sequence ID" value="GER88119.1"/>
    <property type="molecule type" value="Genomic_DNA"/>
</dbReference>
<dbReference type="Pfam" id="PF00069">
    <property type="entry name" value="Pkinase"/>
    <property type="match status" value="1"/>
</dbReference>
<evidence type="ECO:0000313" key="10">
    <source>
        <dbReference type="Proteomes" id="UP000326912"/>
    </source>
</evidence>